<protein>
    <submittedName>
        <fullName evidence="1">Uncharacterized protein</fullName>
    </submittedName>
</protein>
<dbReference type="EMBL" id="JAAIKC010000001">
    <property type="protein sequence ID" value="NEW05347.1"/>
    <property type="molecule type" value="Genomic_DNA"/>
</dbReference>
<evidence type="ECO:0000313" key="1">
    <source>
        <dbReference type="EMBL" id="NEW05347.1"/>
    </source>
</evidence>
<dbReference type="RefSeq" id="WP_163941939.1">
    <property type="nucleotide sequence ID" value="NZ_JAAIKC010000001.1"/>
</dbReference>
<proteinExistence type="predicted"/>
<reference evidence="1" key="1">
    <citation type="submission" date="2020-02" db="EMBL/GenBank/DDBJ databases">
        <authorList>
            <person name="Shen X.-R."/>
            <person name="Zhang Y.-X."/>
        </authorList>
    </citation>
    <scope>NUCLEOTIDE SEQUENCE</scope>
    <source>
        <strain evidence="1">SYP-B3998</strain>
    </source>
</reference>
<gene>
    <name evidence="1" type="ORF">GK047_04865</name>
</gene>
<name>A0A6G3ZVA3_9BACL</name>
<organism evidence="1">
    <name type="scientific">Paenibacillus sp. SYP-B3998</name>
    <dbReference type="NCBI Taxonomy" id="2678564"/>
    <lineage>
        <taxon>Bacteria</taxon>
        <taxon>Bacillati</taxon>
        <taxon>Bacillota</taxon>
        <taxon>Bacilli</taxon>
        <taxon>Bacillales</taxon>
        <taxon>Paenibacillaceae</taxon>
        <taxon>Paenibacillus</taxon>
    </lineage>
</organism>
<dbReference type="AlphaFoldDB" id="A0A6G3ZVA3"/>
<sequence>MSRAWNAPIGSCCSVDWQQPVPLVPSRNTPSFEGDTGEVELISDISVEQELHNV</sequence>
<accession>A0A6G3ZVA3</accession>
<comment type="caution">
    <text evidence="1">The sequence shown here is derived from an EMBL/GenBank/DDBJ whole genome shotgun (WGS) entry which is preliminary data.</text>
</comment>